<reference evidence="1" key="2">
    <citation type="journal article" date="2015" name="Data Brief">
        <title>Shoot transcriptome of the giant reed, Arundo donax.</title>
        <authorList>
            <person name="Barrero R.A."/>
            <person name="Guerrero F.D."/>
            <person name="Moolhuijzen P."/>
            <person name="Goolsby J.A."/>
            <person name="Tidwell J."/>
            <person name="Bellgard S.E."/>
            <person name="Bellgard M.I."/>
        </authorList>
    </citation>
    <scope>NUCLEOTIDE SEQUENCE</scope>
    <source>
        <tissue evidence="1">Shoot tissue taken approximately 20 cm above the soil surface</tissue>
    </source>
</reference>
<dbReference type="EMBL" id="GBRH01182549">
    <property type="protein sequence ID" value="JAE15347.1"/>
    <property type="molecule type" value="Transcribed_RNA"/>
</dbReference>
<organism evidence="1">
    <name type="scientific">Arundo donax</name>
    <name type="common">Giant reed</name>
    <name type="synonym">Donax arundinaceus</name>
    <dbReference type="NCBI Taxonomy" id="35708"/>
    <lineage>
        <taxon>Eukaryota</taxon>
        <taxon>Viridiplantae</taxon>
        <taxon>Streptophyta</taxon>
        <taxon>Embryophyta</taxon>
        <taxon>Tracheophyta</taxon>
        <taxon>Spermatophyta</taxon>
        <taxon>Magnoliopsida</taxon>
        <taxon>Liliopsida</taxon>
        <taxon>Poales</taxon>
        <taxon>Poaceae</taxon>
        <taxon>PACMAD clade</taxon>
        <taxon>Arundinoideae</taxon>
        <taxon>Arundineae</taxon>
        <taxon>Arundo</taxon>
    </lineage>
</organism>
<dbReference type="AlphaFoldDB" id="A0A0A9FSV1"/>
<reference evidence="1" key="1">
    <citation type="submission" date="2014-09" db="EMBL/GenBank/DDBJ databases">
        <authorList>
            <person name="Magalhaes I.L.F."/>
            <person name="Oliveira U."/>
            <person name="Santos F.R."/>
            <person name="Vidigal T.H.D.A."/>
            <person name="Brescovit A.D."/>
            <person name="Santos A.J."/>
        </authorList>
    </citation>
    <scope>NUCLEOTIDE SEQUENCE</scope>
    <source>
        <tissue evidence="1">Shoot tissue taken approximately 20 cm above the soil surface</tissue>
    </source>
</reference>
<name>A0A0A9FSV1_ARUDO</name>
<evidence type="ECO:0000313" key="1">
    <source>
        <dbReference type="EMBL" id="JAE15347.1"/>
    </source>
</evidence>
<protein>
    <submittedName>
        <fullName evidence="1">Uncharacterized protein</fullName>
    </submittedName>
</protein>
<accession>A0A0A9FSV1</accession>
<sequence length="84" mass="9745">MANTKINQWVVEVQHEYKSTPAGLLQLNRNVRSHLHEYNDETLRKFCIVNGPICSWTWRRCYTWNKSSKALTFKTSSASCPAAK</sequence>
<proteinExistence type="predicted"/>